<sequence>MPQTQNTNANTNTMATLFQYAKQPWYDLLSIYYTNTPIWRWLKSAALVFLGFFLWMAGNVLLSVRPGWTFLTYVMAYGVVVLFWGPFTHMVVVPMTIRLRRSASHPIVRMFARQASKINFAVFLLIVVIVGAVAPGVMLLDFSTSVGGDGGSEVSGELICETGEELVTCSVEDPEGIDRVVVTSGGETVATAEEPPFEFQVRIEELDDSPTGKEFTVNYRNEDGETVQRLVRTVSKESSG</sequence>
<gene>
    <name evidence="2" type="ORF">KM295_05470</name>
</gene>
<dbReference type="RefSeq" id="WP_256028918.1">
    <property type="nucleotide sequence ID" value="NZ_JAHLKM010000004.1"/>
</dbReference>
<evidence type="ECO:0000256" key="1">
    <source>
        <dbReference type="SAM" id="Phobius"/>
    </source>
</evidence>
<keyword evidence="1" id="KW-0812">Transmembrane</keyword>
<accession>A0A9R1CSB5</accession>
<protein>
    <submittedName>
        <fullName evidence="2">Uncharacterized protein</fullName>
    </submittedName>
</protein>
<dbReference type="AlphaFoldDB" id="A0A9R1CSB5"/>
<keyword evidence="1" id="KW-0472">Membrane</keyword>
<feature type="transmembrane region" description="Helical" evidence="1">
    <location>
        <begin position="70"/>
        <end position="97"/>
    </location>
</feature>
<dbReference type="EMBL" id="JAHLKM010000004">
    <property type="protein sequence ID" value="MCQ4332955.1"/>
    <property type="molecule type" value="Genomic_DNA"/>
</dbReference>
<comment type="caution">
    <text evidence="2">The sequence shown here is derived from an EMBL/GenBank/DDBJ whole genome shotgun (WGS) entry which is preliminary data.</text>
</comment>
<organism evidence="2 3">
    <name type="scientific">Natronomonas aquatica</name>
    <dbReference type="NCBI Taxonomy" id="2841590"/>
    <lineage>
        <taxon>Archaea</taxon>
        <taxon>Methanobacteriati</taxon>
        <taxon>Methanobacteriota</taxon>
        <taxon>Stenosarchaea group</taxon>
        <taxon>Halobacteria</taxon>
        <taxon>Halobacteriales</taxon>
        <taxon>Natronomonadaceae</taxon>
        <taxon>Natronomonas</taxon>
    </lineage>
</organism>
<name>A0A9R1CSB5_9EURY</name>
<evidence type="ECO:0000313" key="2">
    <source>
        <dbReference type="EMBL" id="MCQ4332955.1"/>
    </source>
</evidence>
<keyword evidence="1" id="KW-1133">Transmembrane helix</keyword>
<evidence type="ECO:0000313" key="3">
    <source>
        <dbReference type="Proteomes" id="UP001139494"/>
    </source>
</evidence>
<proteinExistence type="predicted"/>
<keyword evidence="3" id="KW-1185">Reference proteome</keyword>
<dbReference type="Proteomes" id="UP001139494">
    <property type="component" value="Unassembled WGS sequence"/>
</dbReference>
<reference evidence="2" key="1">
    <citation type="journal article" date="2023" name="Front. Microbiol.">
        <title>Genomic-based phylogenetic and metabolic analyses of the genus Natronomonas, and description of Natronomonas aquatica sp. nov.</title>
        <authorList>
            <person name="Garcia-Roldan A."/>
            <person name="Duran-Viseras A."/>
            <person name="de la Haba R.R."/>
            <person name="Corral P."/>
            <person name="Sanchez-Porro C."/>
            <person name="Ventosa A."/>
        </authorList>
    </citation>
    <scope>NUCLEOTIDE SEQUENCE</scope>
    <source>
        <strain evidence="2">F2-12</strain>
    </source>
</reference>
<feature type="transmembrane region" description="Helical" evidence="1">
    <location>
        <begin position="45"/>
        <end position="64"/>
    </location>
</feature>
<feature type="transmembrane region" description="Helical" evidence="1">
    <location>
        <begin position="118"/>
        <end position="140"/>
    </location>
</feature>